<dbReference type="PANTHER" id="PTHR28259:SF1">
    <property type="entry name" value="FLUORIDE EXPORT PROTEIN 1-RELATED"/>
    <property type="match status" value="1"/>
</dbReference>
<protein>
    <recommendedName>
        <fullName evidence="10">Fluoride-specific ion channel FluC</fullName>
    </recommendedName>
</protein>
<evidence type="ECO:0000256" key="8">
    <source>
        <dbReference type="ARBA" id="ARBA00035585"/>
    </source>
</evidence>
<evidence type="ECO:0000256" key="3">
    <source>
        <dbReference type="ARBA" id="ARBA00022692"/>
    </source>
</evidence>
<dbReference type="PANTHER" id="PTHR28259">
    <property type="entry name" value="FLUORIDE EXPORT PROTEIN 1-RELATED"/>
    <property type="match status" value="1"/>
</dbReference>
<keyword evidence="6 10" id="KW-0407">Ion channel</keyword>
<evidence type="ECO:0000256" key="9">
    <source>
        <dbReference type="ARBA" id="ARBA00049940"/>
    </source>
</evidence>
<feature type="transmembrane region" description="Helical" evidence="10">
    <location>
        <begin position="61"/>
        <end position="81"/>
    </location>
</feature>
<organism evidence="11 12">
    <name type="scientific">Ferviditalea candida</name>
    <dbReference type="NCBI Taxonomy" id="3108399"/>
    <lineage>
        <taxon>Bacteria</taxon>
        <taxon>Bacillati</taxon>
        <taxon>Bacillota</taxon>
        <taxon>Bacilli</taxon>
        <taxon>Bacillales</taxon>
        <taxon>Paenibacillaceae</taxon>
        <taxon>Ferviditalea</taxon>
    </lineage>
</organism>
<keyword evidence="5 10" id="KW-0472">Membrane</keyword>
<proteinExistence type="inferred from homology"/>
<keyword evidence="4 10" id="KW-1133">Transmembrane helix</keyword>
<sequence length="123" mass="13248">MKIVAIGLGGFVGAFLRYAAEQWLPWPESFPLGTIVINGLGCLFLGWFFSISSTPKYPPALRLGIGIGAAGAFTTFSTFSFESVQFLSHHDFGFAALYVCLNVLGGMGLSASGSFWARRKRVT</sequence>
<accession>A0ABU5ZNH8</accession>
<evidence type="ECO:0000256" key="5">
    <source>
        <dbReference type="ARBA" id="ARBA00023136"/>
    </source>
</evidence>
<comment type="caution">
    <text evidence="11">The sequence shown here is derived from an EMBL/GenBank/DDBJ whole genome shotgun (WGS) entry which is preliminary data.</text>
</comment>
<dbReference type="Pfam" id="PF02537">
    <property type="entry name" value="CRCB"/>
    <property type="match status" value="1"/>
</dbReference>
<dbReference type="HAMAP" id="MF_00454">
    <property type="entry name" value="FluC"/>
    <property type="match status" value="1"/>
</dbReference>
<keyword evidence="3 10" id="KW-0812">Transmembrane</keyword>
<evidence type="ECO:0000256" key="6">
    <source>
        <dbReference type="ARBA" id="ARBA00023303"/>
    </source>
</evidence>
<keyword evidence="10" id="KW-0479">Metal-binding</keyword>
<reference evidence="11" key="1">
    <citation type="submission" date="2023-12" db="EMBL/GenBank/DDBJ databases">
        <title>Fervidustalea candida gen. nov., sp. nov., a novel member of the family Paenibacillaceae isolated from a geothermal area.</title>
        <authorList>
            <person name="Li W.-J."/>
            <person name="Jiao J.-Y."/>
            <person name="Chen Y."/>
        </authorList>
    </citation>
    <scope>NUCLEOTIDE SEQUENCE</scope>
    <source>
        <strain evidence="11">SYSU GA230002</strain>
    </source>
</reference>
<dbReference type="RefSeq" id="WP_371756206.1">
    <property type="nucleotide sequence ID" value="NZ_JAYJLD010000085.1"/>
</dbReference>
<evidence type="ECO:0000256" key="4">
    <source>
        <dbReference type="ARBA" id="ARBA00022989"/>
    </source>
</evidence>
<gene>
    <name evidence="10" type="primary">fluC</name>
    <name evidence="10" type="synonym">crcB</name>
    <name evidence="11" type="ORF">VF724_20935</name>
</gene>
<comment type="similarity">
    <text evidence="7 10">Belongs to the fluoride channel Fluc/FEX (TC 1.A.43) family.</text>
</comment>
<comment type="activity regulation">
    <text evidence="10">Na(+) is not transported, but it plays an essential structural role and its presence is essential for fluoride channel function.</text>
</comment>
<keyword evidence="12" id="KW-1185">Reference proteome</keyword>
<feature type="binding site" evidence="10">
    <location>
        <position position="71"/>
    </location>
    <ligand>
        <name>Na(+)</name>
        <dbReference type="ChEBI" id="CHEBI:29101"/>
        <note>structural</note>
    </ligand>
</feature>
<feature type="binding site" evidence="10">
    <location>
        <position position="74"/>
    </location>
    <ligand>
        <name>Na(+)</name>
        <dbReference type="ChEBI" id="CHEBI:29101"/>
        <note>structural</note>
    </ligand>
</feature>
<evidence type="ECO:0000256" key="10">
    <source>
        <dbReference type="HAMAP-Rule" id="MF_00454"/>
    </source>
</evidence>
<evidence type="ECO:0000256" key="7">
    <source>
        <dbReference type="ARBA" id="ARBA00035120"/>
    </source>
</evidence>
<keyword evidence="10" id="KW-0813">Transport</keyword>
<comment type="catalytic activity">
    <reaction evidence="8">
        <text>fluoride(in) = fluoride(out)</text>
        <dbReference type="Rhea" id="RHEA:76159"/>
        <dbReference type="ChEBI" id="CHEBI:17051"/>
    </reaction>
    <physiologicalReaction direction="left-to-right" evidence="8">
        <dbReference type="Rhea" id="RHEA:76160"/>
    </physiologicalReaction>
</comment>
<dbReference type="EMBL" id="JAYJLD010000085">
    <property type="protein sequence ID" value="MEB3104080.1"/>
    <property type="molecule type" value="Genomic_DNA"/>
</dbReference>
<keyword evidence="10" id="KW-0915">Sodium</keyword>
<evidence type="ECO:0000256" key="1">
    <source>
        <dbReference type="ARBA" id="ARBA00004651"/>
    </source>
</evidence>
<evidence type="ECO:0000313" key="11">
    <source>
        <dbReference type="EMBL" id="MEB3104080.1"/>
    </source>
</evidence>
<keyword evidence="2 10" id="KW-1003">Cell membrane</keyword>
<keyword evidence="10" id="KW-0406">Ion transport</keyword>
<feature type="transmembrane region" description="Helical" evidence="10">
    <location>
        <begin position="93"/>
        <end position="117"/>
    </location>
</feature>
<comment type="function">
    <text evidence="9 10">Fluoride-specific ion channel. Important for reducing fluoride concentration in the cell, thus reducing its toxicity.</text>
</comment>
<dbReference type="InterPro" id="IPR003691">
    <property type="entry name" value="FluC"/>
</dbReference>
<evidence type="ECO:0000313" key="12">
    <source>
        <dbReference type="Proteomes" id="UP001310386"/>
    </source>
</evidence>
<dbReference type="Proteomes" id="UP001310386">
    <property type="component" value="Unassembled WGS sequence"/>
</dbReference>
<name>A0ABU5ZNH8_9BACL</name>
<comment type="subcellular location">
    <subcellularLocation>
        <location evidence="1 10">Cell membrane</location>
        <topology evidence="1 10">Multi-pass membrane protein</topology>
    </subcellularLocation>
</comment>
<feature type="transmembrane region" description="Helical" evidence="10">
    <location>
        <begin position="29"/>
        <end position="49"/>
    </location>
</feature>
<evidence type="ECO:0000256" key="2">
    <source>
        <dbReference type="ARBA" id="ARBA00022475"/>
    </source>
</evidence>